<evidence type="ECO:0000313" key="4">
    <source>
        <dbReference type="Proteomes" id="UP001295423"/>
    </source>
</evidence>
<feature type="region of interest" description="Disordered" evidence="1">
    <location>
        <begin position="177"/>
        <end position="232"/>
    </location>
</feature>
<dbReference type="AlphaFoldDB" id="A0AAD2JHX8"/>
<feature type="region of interest" description="Disordered" evidence="1">
    <location>
        <begin position="292"/>
        <end position="316"/>
    </location>
</feature>
<accession>A0AAD2JHX8</accession>
<keyword evidence="4" id="KW-1185">Reference proteome</keyword>
<evidence type="ECO:0000256" key="1">
    <source>
        <dbReference type="SAM" id="MobiDB-lite"/>
    </source>
</evidence>
<feature type="compositionally biased region" description="Basic and acidic residues" evidence="1">
    <location>
        <begin position="303"/>
        <end position="316"/>
    </location>
</feature>
<comment type="caution">
    <text evidence="3">The sequence shown here is derived from an EMBL/GenBank/DDBJ whole genome shotgun (WGS) entry which is preliminary data.</text>
</comment>
<feature type="compositionally biased region" description="Polar residues" evidence="1">
    <location>
        <begin position="33"/>
        <end position="61"/>
    </location>
</feature>
<evidence type="ECO:0000313" key="3">
    <source>
        <dbReference type="EMBL" id="CAJ1951352.1"/>
    </source>
</evidence>
<proteinExistence type="predicted"/>
<feature type="domain" description="DUF6824" evidence="2">
    <location>
        <begin position="73"/>
        <end position="157"/>
    </location>
</feature>
<organism evidence="3 4">
    <name type="scientific">Cylindrotheca closterium</name>
    <dbReference type="NCBI Taxonomy" id="2856"/>
    <lineage>
        <taxon>Eukaryota</taxon>
        <taxon>Sar</taxon>
        <taxon>Stramenopiles</taxon>
        <taxon>Ochrophyta</taxon>
        <taxon>Bacillariophyta</taxon>
        <taxon>Bacillariophyceae</taxon>
        <taxon>Bacillariophycidae</taxon>
        <taxon>Bacillariales</taxon>
        <taxon>Bacillariaceae</taxon>
        <taxon>Cylindrotheca</taxon>
    </lineage>
</organism>
<feature type="compositionally biased region" description="Pro residues" evidence="1">
    <location>
        <begin position="206"/>
        <end position="216"/>
    </location>
</feature>
<gene>
    <name evidence="3" type="ORF">CYCCA115_LOCUS13031</name>
</gene>
<dbReference type="Proteomes" id="UP001295423">
    <property type="component" value="Unassembled WGS sequence"/>
</dbReference>
<feature type="region of interest" description="Disordered" evidence="1">
    <location>
        <begin position="1"/>
        <end position="68"/>
    </location>
</feature>
<dbReference type="EMBL" id="CAKOGP040001781">
    <property type="protein sequence ID" value="CAJ1951352.1"/>
    <property type="molecule type" value="Genomic_DNA"/>
</dbReference>
<protein>
    <recommendedName>
        <fullName evidence="2">DUF6824 domain-containing protein</fullName>
    </recommendedName>
</protein>
<name>A0AAD2JHX8_9STRA</name>
<dbReference type="InterPro" id="IPR049227">
    <property type="entry name" value="DUF6824"/>
</dbReference>
<evidence type="ECO:0000259" key="2">
    <source>
        <dbReference type="Pfam" id="PF20710"/>
    </source>
</evidence>
<dbReference type="Pfam" id="PF20710">
    <property type="entry name" value="DUF6824"/>
    <property type="match status" value="1"/>
</dbReference>
<sequence>MGPPNFNGAKAAADIQSQNSSINPAKKVGDSATPAQNGNGNDNHSLSQTNAVDNSTMNASKPTMVPVSGSPRDIICGRGLHIMNHHGNHNLHLIVDRYRQAYLTSTRKDKADITRRIVQHLKSTGARFLRRFNHDGDDRWVEVDERTAYKKVGHALRLRKKDHGQNFLKSVVHRQQLRSQHSLPLHSASHGDKSSSHQMAAMSSGPPNPMNPPSRLPPSSSLDMHLPLGPPANQLQVMTTQSASAPALGPQPHPMLHSSVIGGHGNVVIDPRLFSQVFTTTLSLMTQQLQHQQRASIHGSSADSRRSDVTPRDERK</sequence>
<reference evidence="3" key="1">
    <citation type="submission" date="2023-08" db="EMBL/GenBank/DDBJ databases">
        <authorList>
            <person name="Audoor S."/>
            <person name="Bilcke G."/>
        </authorList>
    </citation>
    <scope>NUCLEOTIDE SEQUENCE</scope>
</reference>